<sequence length="526" mass="61421">MPAKTVSHKLKTALVKTTGQLLSPSKSPDEAFGDFFREVQARQVYDDGKTFVDLIPRKRANQIKKEYRLAQKDPNFDLRDFVSRHFYEFMPDREPEYTFSPSVSPRDHVRGLWTELERRNRKDRGSLLALPHEYVVPGGRFSEQFYWDTYFIMLGLAADGRWDLIHGMMQNYQYMIRKFGFIPTANRTYFLSRSQPPFFSHMVKLLGTHRGRTRTQLEFLPALVAEYRFWMKGRRSVNEHIDHQAYARVVRMPNGVILNRYYDNKATPRPESLREDLETAERSANANKDKLFLDLRAGAESGWDFSSRWFRNVQDIETIHTTDIVPVDLNCLLYQQEMLIAETYQLLRQPLLKRKFQAFADKRAQTILRYCWDEEQQFFSDYDFRAGHPTGRLTLAGVFPLYAKIATTQQAKAVAERLERDFLKDGGLVTTLVDNGQQWDSPNGWAPLQWVAIQGLREYGHHKLADEIRRRWLHSTELVFSTKHKMIEKYDVAHESRVGGGGEYPLQDGFGWTNGVYAALKDEDAK</sequence>
<evidence type="ECO:0000256" key="1">
    <source>
        <dbReference type="ARBA" id="ARBA00022801"/>
    </source>
</evidence>
<name>A0A857MP23_9BACT</name>
<dbReference type="KEGG" id="mama:GII36_04025"/>
<dbReference type="NCBIfam" id="NF009773">
    <property type="entry name" value="PRK13270.1"/>
    <property type="match status" value="1"/>
</dbReference>
<dbReference type="PANTHER" id="PTHR23403:SF1">
    <property type="entry name" value="TREHALASE"/>
    <property type="match status" value="1"/>
</dbReference>
<dbReference type="GO" id="GO:0005993">
    <property type="term" value="P:trehalose catabolic process"/>
    <property type="evidence" value="ECO:0007669"/>
    <property type="project" value="TreeGrafter"/>
</dbReference>
<evidence type="ECO:0000313" key="3">
    <source>
        <dbReference type="EMBL" id="QHN42999.1"/>
    </source>
</evidence>
<dbReference type="AlphaFoldDB" id="A0A857MP23"/>
<keyword evidence="4" id="KW-1185">Reference proteome</keyword>
<evidence type="ECO:0000256" key="2">
    <source>
        <dbReference type="ARBA" id="ARBA00023295"/>
    </source>
</evidence>
<accession>A0A857MP23</accession>
<keyword evidence="2" id="KW-0326">Glycosidase</keyword>
<dbReference type="InterPro" id="IPR001661">
    <property type="entry name" value="Glyco_hydro_37"/>
</dbReference>
<organism evidence="3 4">
    <name type="scientific">Candidatus Mycosynbacter amalyticus</name>
    <dbReference type="NCBI Taxonomy" id="2665156"/>
    <lineage>
        <taxon>Bacteria</taxon>
        <taxon>Candidatus Saccharimonadota</taxon>
        <taxon>Candidatus Saccharimonadota incertae sedis</taxon>
        <taxon>Candidatus Mycosynbacter</taxon>
    </lineage>
</organism>
<dbReference type="Proteomes" id="UP001059824">
    <property type="component" value="Chromosome"/>
</dbReference>
<dbReference type="InterPro" id="IPR018232">
    <property type="entry name" value="Glyco_hydro_37_CS"/>
</dbReference>
<dbReference type="PRINTS" id="PR00744">
    <property type="entry name" value="GLHYDRLASE37"/>
</dbReference>
<proteinExistence type="predicted"/>
<gene>
    <name evidence="3" type="primary">treF</name>
    <name evidence="3" type="ORF">GII36_04025</name>
</gene>
<dbReference type="Gene3D" id="1.50.10.10">
    <property type="match status" value="1"/>
</dbReference>
<dbReference type="SUPFAM" id="SSF48208">
    <property type="entry name" value="Six-hairpin glycosidases"/>
    <property type="match status" value="1"/>
</dbReference>
<dbReference type="InterPro" id="IPR012341">
    <property type="entry name" value="6hp_glycosidase-like_sf"/>
</dbReference>
<dbReference type="InterPro" id="IPR008928">
    <property type="entry name" value="6-hairpin_glycosidase_sf"/>
</dbReference>
<evidence type="ECO:0000313" key="4">
    <source>
        <dbReference type="Proteomes" id="UP001059824"/>
    </source>
</evidence>
<dbReference type="RefSeq" id="WP_260762722.1">
    <property type="nucleotide sequence ID" value="NZ_CP045921.1"/>
</dbReference>
<protein>
    <submittedName>
        <fullName evidence="3">Alpha,alpha-trehalase TreF</fullName>
    </submittedName>
</protein>
<reference evidence="3" key="1">
    <citation type="journal article" date="2021" name="Nat. Microbiol.">
        <title>Cocultivation of an ultrasmall environmental parasitic bacterium with lytic ability against bacteria associated with wastewater foams.</title>
        <authorList>
            <person name="Batinovic S."/>
            <person name="Rose J.J.A."/>
            <person name="Ratcliffe J."/>
            <person name="Seviour R.J."/>
            <person name="Petrovski S."/>
        </authorList>
    </citation>
    <scope>NUCLEOTIDE SEQUENCE</scope>
    <source>
        <strain evidence="3">JR1</strain>
    </source>
</reference>
<dbReference type="Pfam" id="PF01204">
    <property type="entry name" value="Trehalase"/>
    <property type="match status" value="1"/>
</dbReference>
<dbReference type="GO" id="GO:0004555">
    <property type="term" value="F:alpha,alpha-trehalase activity"/>
    <property type="evidence" value="ECO:0007669"/>
    <property type="project" value="InterPro"/>
</dbReference>
<dbReference type="PROSITE" id="PS00928">
    <property type="entry name" value="TREHALASE_2"/>
    <property type="match status" value="1"/>
</dbReference>
<dbReference type="PANTHER" id="PTHR23403">
    <property type="entry name" value="TREHALASE"/>
    <property type="match status" value="1"/>
</dbReference>
<dbReference type="EMBL" id="CP045921">
    <property type="protein sequence ID" value="QHN42999.1"/>
    <property type="molecule type" value="Genomic_DNA"/>
</dbReference>
<keyword evidence="1" id="KW-0378">Hydrolase</keyword>